<accession>A0A5C3Q3N5</accession>
<proteinExistence type="predicted"/>
<evidence type="ECO:0000313" key="4">
    <source>
        <dbReference type="Proteomes" id="UP000305067"/>
    </source>
</evidence>
<evidence type="ECO:0000313" key="3">
    <source>
        <dbReference type="EMBL" id="TFK96126.1"/>
    </source>
</evidence>
<reference evidence="3 4" key="1">
    <citation type="journal article" date="2019" name="Nat. Ecol. Evol.">
        <title>Megaphylogeny resolves global patterns of mushroom evolution.</title>
        <authorList>
            <person name="Varga T."/>
            <person name="Krizsan K."/>
            <person name="Foldi C."/>
            <person name="Dima B."/>
            <person name="Sanchez-Garcia M."/>
            <person name="Sanchez-Ramirez S."/>
            <person name="Szollosi G.J."/>
            <person name="Szarkandi J.G."/>
            <person name="Papp V."/>
            <person name="Albert L."/>
            <person name="Andreopoulos W."/>
            <person name="Angelini C."/>
            <person name="Antonin V."/>
            <person name="Barry K.W."/>
            <person name="Bougher N.L."/>
            <person name="Buchanan P."/>
            <person name="Buyck B."/>
            <person name="Bense V."/>
            <person name="Catcheside P."/>
            <person name="Chovatia M."/>
            <person name="Cooper J."/>
            <person name="Damon W."/>
            <person name="Desjardin D."/>
            <person name="Finy P."/>
            <person name="Geml J."/>
            <person name="Haridas S."/>
            <person name="Hughes K."/>
            <person name="Justo A."/>
            <person name="Karasinski D."/>
            <person name="Kautmanova I."/>
            <person name="Kiss B."/>
            <person name="Kocsube S."/>
            <person name="Kotiranta H."/>
            <person name="LaButti K.M."/>
            <person name="Lechner B.E."/>
            <person name="Liimatainen K."/>
            <person name="Lipzen A."/>
            <person name="Lukacs Z."/>
            <person name="Mihaltcheva S."/>
            <person name="Morgado L.N."/>
            <person name="Niskanen T."/>
            <person name="Noordeloos M.E."/>
            <person name="Ohm R.A."/>
            <person name="Ortiz-Santana B."/>
            <person name="Ovrebo C."/>
            <person name="Racz N."/>
            <person name="Riley R."/>
            <person name="Savchenko A."/>
            <person name="Shiryaev A."/>
            <person name="Soop K."/>
            <person name="Spirin V."/>
            <person name="Szebenyi C."/>
            <person name="Tomsovsky M."/>
            <person name="Tulloss R.E."/>
            <person name="Uehling J."/>
            <person name="Grigoriev I.V."/>
            <person name="Vagvolgyi C."/>
            <person name="Papp T."/>
            <person name="Martin F.M."/>
            <person name="Miettinen O."/>
            <person name="Hibbett D.S."/>
            <person name="Nagy L.G."/>
        </authorList>
    </citation>
    <scope>NUCLEOTIDE SEQUENCE [LARGE SCALE GENOMIC DNA]</scope>
    <source>
        <strain evidence="3 4">CBS 309.79</strain>
    </source>
</reference>
<evidence type="ECO:0000256" key="2">
    <source>
        <dbReference type="SAM" id="Phobius"/>
    </source>
</evidence>
<keyword evidence="4" id="KW-1185">Reference proteome</keyword>
<feature type="compositionally biased region" description="Polar residues" evidence="1">
    <location>
        <begin position="14"/>
        <end position="23"/>
    </location>
</feature>
<protein>
    <submittedName>
        <fullName evidence="3">Uncharacterized protein</fullName>
    </submittedName>
</protein>
<dbReference type="EMBL" id="ML178866">
    <property type="protein sequence ID" value="TFK96126.1"/>
    <property type="molecule type" value="Genomic_DNA"/>
</dbReference>
<feature type="region of interest" description="Disordered" evidence="1">
    <location>
        <begin position="235"/>
        <end position="309"/>
    </location>
</feature>
<feature type="transmembrane region" description="Helical" evidence="2">
    <location>
        <begin position="94"/>
        <end position="118"/>
    </location>
</feature>
<name>A0A5C3Q3N5_9AGAR</name>
<feature type="compositionally biased region" description="Low complexity" evidence="1">
    <location>
        <begin position="235"/>
        <end position="261"/>
    </location>
</feature>
<dbReference type="AlphaFoldDB" id="A0A5C3Q3N5"/>
<gene>
    <name evidence="3" type="ORF">BDV98DRAFT_339932</name>
</gene>
<keyword evidence="2" id="KW-1133">Transmembrane helix</keyword>
<keyword evidence="2" id="KW-0812">Transmembrane</keyword>
<keyword evidence="2" id="KW-0472">Membrane</keyword>
<dbReference type="Proteomes" id="UP000305067">
    <property type="component" value="Unassembled WGS sequence"/>
</dbReference>
<evidence type="ECO:0000256" key="1">
    <source>
        <dbReference type="SAM" id="MobiDB-lite"/>
    </source>
</evidence>
<sequence>MRINRSAPIEETAVPSTSKLPSLSPDIASQRQFDVTCSCDGDFISRPAASLSFENSASVFKSTKPISEMDSEKLSRVRYLSVYTDRDEVTPSPLVIAVIVLAVVNLLLMITVVGLVWARRKQRRACRGSTIQPEDQCETASKIVTQTPSRKPVLAQWLRSLRLVPCKKRESVRSHLRASRTRTSSLSTLVNPGILEPYRKRYSRTLSLTGLPVVGIAARPTSHLSVKWAPPTSACSPSQSSVPSSPTPSSSACSPSQSLVSTLPTPSYPALSPSQSLVSTLPTPSSPAFSPSQSSDPSSPTPSNLRFPTCTSNRSYISLTESREDGPRSWALTVEDVASITEGINELRQMVPSIAERVTHLQEQMQECNPPPGYSSRRSSQTQMLPDVQTLPGL</sequence>
<organism evidence="3 4">
    <name type="scientific">Pterulicium gracile</name>
    <dbReference type="NCBI Taxonomy" id="1884261"/>
    <lineage>
        <taxon>Eukaryota</taxon>
        <taxon>Fungi</taxon>
        <taxon>Dikarya</taxon>
        <taxon>Basidiomycota</taxon>
        <taxon>Agaricomycotina</taxon>
        <taxon>Agaricomycetes</taxon>
        <taxon>Agaricomycetidae</taxon>
        <taxon>Agaricales</taxon>
        <taxon>Pleurotineae</taxon>
        <taxon>Pterulaceae</taxon>
        <taxon>Pterulicium</taxon>
    </lineage>
</organism>
<feature type="region of interest" description="Disordered" evidence="1">
    <location>
        <begin position="1"/>
        <end position="23"/>
    </location>
</feature>
<feature type="compositionally biased region" description="Low complexity" evidence="1">
    <location>
        <begin position="271"/>
        <end position="303"/>
    </location>
</feature>
<feature type="region of interest" description="Disordered" evidence="1">
    <location>
        <begin position="366"/>
        <end position="394"/>
    </location>
</feature>